<dbReference type="RefSeq" id="WP_349166755.1">
    <property type="nucleotide sequence ID" value="NZ_JBBMFK010000018.1"/>
</dbReference>
<sequence>MKKSNLLVGIGYIVVGAAFLLLALLFNGGTSSLFFGFAGAGIGVGIMMIARYFYWSKSENKGRYQEKLENEMIESHDELKIKLRDKSGRYAYVFGLVITTISIVVFFILGELQIVNNSRVIVIYLSAYLLFQFICGIVIYNHLLKKY</sequence>
<comment type="caution">
    <text evidence="2">The sequence shown here is derived from an EMBL/GenBank/DDBJ whole genome shotgun (WGS) entry which is preliminary data.</text>
</comment>
<organism evidence="2 3">
    <name type="scientific">Pseudoflavonifractor intestinihominis</name>
    <dbReference type="NCBI Taxonomy" id="3133171"/>
    <lineage>
        <taxon>Bacteria</taxon>
        <taxon>Bacillati</taxon>
        <taxon>Bacillota</taxon>
        <taxon>Clostridia</taxon>
        <taxon>Eubacteriales</taxon>
        <taxon>Oscillospiraceae</taxon>
        <taxon>Pseudoflavonifractor</taxon>
    </lineage>
</organism>
<dbReference type="Proteomes" id="UP001464378">
    <property type="component" value="Unassembled WGS sequence"/>
</dbReference>
<evidence type="ECO:0000256" key="1">
    <source>
        <dbReference type="SAM" id="Phobius"/>
    </source>
</evidence>
<dbReference type="EMBL" id="JBBMFK010000018">
    <property type="protein sequence ID" value="MEQ2444009.1"/>
    <property type="molecule type" value="Genomic_DNA"/>
</dbReference>
<feature type="transmembrane region" description="Helical" evidence="1">
    <location>
        <begin position="121"/>
        <end position="143"/>
    </location>
</feature>
<proteinExistence type="predicted"/>
<keyword evidence="1" id="KW-0472">Membrane</keyword>
<name>A0ABV1E9M3_9FIRM</name>
<feature type="transmembrane region" description="Helical" evidence="1">
    <location>
        <begin position="32"/>
        <end position="54"/>
    </location>
</feature>
<keyword evidence="3" id="KW-1185">Reference proteome</keyword>
<accession>A0ABV1E9M3</accession>
<keyword evidence="1" id="KW-1133">Transmembrane helix</keyword>
<feature type="transmembrane region" description="Helical" evidence="1">
    <location>
        <begin position="7"/>
        <end position="26"/>
    </location>
</feature>
<gene>
    <name evidence="2" type="ORF">WMO64_11095</name>
</gene>
<evidence type="ECO:0008006" key="4">
    <source>
        <dbReference type="Google" id="ProtNLM"/>
    </source>
</evidence>
<feature type="transmembrane region" description="Helical" evidence="1">
    <location>
        <begin position="90"/>
        <end position="109"/>
    </location>
</feature>
<evidence type="ECO:0000313" key="2">
    <source>
        <dbReference type="EMBL" id="MEQ2444009.1"/>
    </source>
</evidence>
<keyword evidence="1" id="KW-0812">Transmembrane</keyword>
<protein>
    <recommendedName>
        <fullName evidence="4">DUF2178 domain-containing protein</fullName>
    </recommendedName>
</protein>
<evidence type="ECO:0000313" key="3">
    <source>
        <dbReference type="Proteomes" id="UP001464378"/>
    </source>
</evidence>
<reference evidence="2 3" key="1">
    <citation type="submission" date="2024-03" db="EMBL/GenBank/DDBJ databases">
        <title>Human intestinal bacterial collection.</title>
        <authorList>
            <person name="Pauvert C."/>
            <person name="Hitch T.C.A."/>
            <person name="Clavel T."/>
        </authorList>
    </citation>
    <scope>NUCLEOTIDE SEQUENCE [LARGE SCALE GENOMIC DNA]</scope>
    <source>
        <strain evidence="2 3">CLA-AP-H29</strain>
    </source>
</reference>